<feature type="compositionally biased region" description="Basic residues" evidence="1">
    <location>
        <begin position="138"/>
        <end position="149"/>
    </location>
</feature>
<comment type="caution">
    <text evidence="2">The sequence shown here is derived from an EMBL/GenBank/DDBJ whole genome shotgun (WGS) entry which is preliminary data.</text>
</comment>
<dbReference type="AlphaFoldDB" id="A0ABD2JG79"/>
<evidence type="ECO:0000313" key="2">
    <source>
        <dbReference type="EMBL" id="KAL3089628.1"/>
    </source>
</evidence>
<accession>A0ABD2JG79</accession>
<organism evidence="2 3">
    <name type="scientific">Heterodera trifolii</name>
    <dbReference type="NCBI Taxonomy" id="157864"/>
    <lineage>
        <taxon>Eukaryota</taxon>
        <taxon>Metazoa</taxon>
        <taxon>Ecdysozoa</taxon>
        <taxon>Nematoda</taxon>
        <taxon>Chromadorea</taxon>
        <taxon>Rhabditida</taxon>
        <taxon>Tylenchina</taxon>
        <taxon>Tylenchomorpha</taxon>
        <taxon>Tylenchoidea</taxon>
        <taxon>Heteroderidae</taxon>
        <taxon>Heteroderinae</taxon>
        <taxon>Heterodera</taxon>
    </lineage>
</organism>
<name>A0ABD2JG79_9BILA</name>
<keyword evidence="3" id="KW-1185">Reference proteome</keyword>
<evidence type="ECO:0000256" key="1">
    <source>
        <dbReference type="SAM" id="MobiDB-lite"/>
    </source>
</evidence>
<feature type="region of interest" description="Disordered" evidence="1">
    <location>
        <begin position="100"/>
        <end position="149"/>
    </location>
</feature>
<proteinExistence type="predicted"/>
<reference evidence="2 3" key="1">
    <citation type="submission" date="2024-10" db="EMBL/GenBank/DDBJ databases">
        <authorList>
            <person name="Kim D."/>
        </authorList>
    </citation>
    <scope>NUCLEOTIDE SEQUENCE [LARGE SCALE GENOMIC DNA]</scope>
    <source>
        <strain evidence="2">BH-2024</strain>
    </source>
</reference>
<sequence length="149" mass="16917">MGLDWIVPIEKATQSPIATTFDLSSVPTKVNTIDERPCHFKIGDTVRVLNYGTTGKSNWFEGKIVAGKGLIWKVKIPLLNITVNRHVNQMRTFVPYQSETTFPNDTVDQVPQQQSPWHRSVATTPPTNLPVQATQRPQRQRRPPIRYSP</sequence>
<dbReference type="EMBL" id="JBICBT010000979">
    <property type="protein sequence ID" value="KAL3089628.1"/>
    <property type="molecule type" value="Genomic_DNA"/>
</dbReference>
<evidence type="ECO:0000313" key="3">
    <source>
        <dbReference type="Proteomes" id="UP001620626"/>
    </source>
</evidence>
<gene>
    <name evidence="2" type="ORF">niasHT_024865</name>
</gene>
<protein>
    <submittedName>
        <fullName evidence="2">Uncharacterized protein</fullName>
    </submittedName>
</protein>
<feature type="compositionally biased region" description="Polar residues" evidence="1">
    <location>
        <begin position="100"/>
        <end position="134"/>
    </location>
</feature>
<dbReference type="Proteomes" id="UP001620626">
    <property type="component" value="Unassembled WGS sequence"/>
</dbReference>